<evidence type="ECO:0000313" key="4">
    <source>
        <dbReference type="Proteomes" id="UP000799766"/>
    </source>
</evidence>
<dbReference type="Pfam" id="PF00651">
    <property type="entry name" value="BTB"/>
    <property type="match status" value="1"/>
</dbReference>
<dbReference type="EMBL" id="MU001683">
    <property type="protein sequence ID" value="KAF2456510.1"/>
    <property type="molecule type" value="Genomic_DNA"/>
</dbReference>
<dbReference type="InterPro" id="IPR011333">
    <property type="entry name" value="SKP1/BTB/POZ_sf"/>
</dbReference>
<organism evidence="3 4">
    <name type="scientific">Lineolata rhizophorae</name>
    <dbReference type="NCBI Taxonomy" id="578093"/>
    <lineage>
        <taxon>Eukaryota</taxon>
        <taxon>Fungi</taxon>
        <taxon>Dikarya</taxon>
        <taxon>Ascomycota</taxon>
        <taxon>Pezizomycotina</taxon>
        <taxon>Dothideomycetes</taxon>
        <taxon>Dothideomycetes incertae sedis</taxon>
        <taxon>Lineolatales</taxon>
        <taxon>Lineolataceae</taxon>
        <taxon>Lineolata</taxon>
    </lineage>
</organism>
<evidence type="ECO:0000313" key="3">
    <source>
        <dbReference type="EMBL" id="KAF2456510.1"/>
    </source>
</evidence>
<dbReference type="InterPro" id="IPR000210">
    <property type="entry name" value="BTB/POZ_dom"/>
</dbReference>
<protein>
    <recommendedName>
        <fullName evidence="2">BTB domain-containing protein</fullName>
    </recommendedName>
</protein>
<accession>A0A6A6NXP3</accession>
<dbReference type="PROSITE" id="PS50097">
    <property type="entry name" value="BTB"/>
    <property type="match status" value="1"/>
</dbReference>
<name>A0A6A6NXP3_9PEZI</name>
<dbReference type="OrthoDB" id="9997739at2759"/>
<feature type="domain" description="BTB" evidence="2">
    <location>
        <begin position="45"/>
        <end position="114"/>
    </location>
</feature>
<sequence>MCLTLRQLRLLLPRPSPQKPMSKPCNTRGSHGEQIDLGYRDSAGLVAMFRVGPEKIRFFAHCTIIGELSPALNTLVNGPFSEGVTGTVDIIDVLPEDFARLIQFAYEGTYDIQELGTRGARRVLPPRKAKTSPNRVEVDRSDYDETVKSGSAGRVEQATSAPPEFKSFGHQFKAAKLKLTLVEKKKYIFLTHARMYRLADYFGAESLGDHSASKLAKVLRTFRGPQMGPLVSLIQHVFTSEGFPAAADDKLKSIIVKSAVRLSKKLVDNPEFMALLSWPELAEAIFKQVAGRK</sequence>
<proteinExistence type="predicted"/>
<feature type="region of interest" description="Disordered" evidence="1">
    <location>
        <begin position="14"/>
        <end position="33"/>
    </location>
</feature>
<dbReference type="AlphaFoldDB" id="A0A6A6NXP3"/>
<reference evidence="3" key="1">
    <citation type="journal article" date="2020" name="Stud. Mycol.">
        <title>101 Dothideomycetes genomes: a test case for predicting lifestyles and emergence of pathogens.</title>
        <authorList>
            <person name="Haridas S."/>
            <person name="Albert R."/>
            <person name="Binder M."/>
            <person name="Bloem J."/>
            <person name="Labutti K."/>
            <person name="Salamov A."/>
            <person name="Andreopoulos B."/>
            <person name="Baker S."/>
            <person name="Barry K."/>
            <person name="Bills G."/>
            <person name="Bluhm B."/>
            <person name="Cannon C."/>
            <person name="Castanera R."/>
            <person name="Culley D."/>
            <person name="Daum C."/>
            <person name="Ezra D."/>
            <person name="Gonzalez J."/>
            <person name="Henrissat B."/>
            <person name="Kuo A."/>
            <person name="Liang C."/>
            <person name="Lipzen A."/>
            <person name="Lutzoni F."/>
            <person name="Magnuson J."/>
            <person name="Mondo S."/>
            <person name="Nolan M."/>
            <person name="Ohm R."/>
            <person name="Pangilinan J."/>
            <person name="Park H.-J."/>
            <person name="Ramirez L."/>
            <person name="Alfaro M."/>
            <person name="Sun H."/>
            <person name="Tritt A."/>
            <person name="Yoshinaga Y."/>
            <person name="Zwiers L.-H."/>
            <person name="Turgeon B."/>
            <person name="Goodwin S."/>
            <person name="Spatafora J."/>
            <person name="Crous P."/>
            <person name="Grigoriev I."/>
        </authorList>
    </citation>
    <scope>NUCLEOTIDE SEQUENCE</scope>
    <source>
        <strain evidence="3">ATCC 16933</strain>
    </source>
</reference>
<dbReference type="Proteomes" id="UP000799766">
    <property type="component" value="Unassembled WGS sequence"/>
</dbReference>
<dbReference type="PANTHER" id="PTHR47843">
    <property type="entry name" value="BTB DOMAIN-CONTAINING PROTEIN-RELATED"/>
    <property type="match status" value="1"/>
</dbReference>
<evidence type="ECO:0000256" key="1">
    <source>
        <dbReference type="SAM" id="MobiDB-lite"/>
    </source>
</evidence>
<evidence type="ECO:0000259" key="2">
    <source>
        <dbReference type="PROSITE" id="PS50097"/>
    </source>
</evidence>
<dbReference type="SUPFAM" id="SSF54695">
    <property type="entry name" value="POZ domain"/>
    <property type="match status" value="1"/>
</dbReference>
<dbReference type="Gene3D" id="3.30.710.10">
    <property type="entry name" value="Potassium Channel Kv1.1, Chain A"/>
    <property type="match status" value="1"/>
</dbReference>
<gene>
    <name evidence="3" type="ORF">BDY21DRAFT_52791</name>
</gene>
<keyword evidence="4" id="KW-1185">Reference proteome</keyword>